<name>A0A7W3LU24_ACTNM</name>
<evidence type="ECO:0000313" key="3">
    <source>
        <dbReference type="Proteomes" id="UP000572680"/>
    </source>
</evidence>
<evidence type="ECO:0000313" key="2">
    <source>
        <dbReference type="EMBL" id="MBA8954264.1"/>
    </source>
</evidence>
<reference evidence="2 3" key="1">
    <citation type="submission" date="2020-08" db="EMBL/GenBank/DDBJ databases">
        <title>Genomic Encyclopedia of Type Strains, Phase IV (KMG-IV): sequencing the most valuable type-strain genomes for metagenomic binning, comparative biology and taxonomic classification.</title>
        <authorList>
            <person name="Goeker M."/>
        </authorList>
    </citation>
    <scope>NUCLEOTIDE SEQUENCE [LARGE SCALE GENOMIC DNA]</scope>
    <source>
        <strain evidence="2 3">DSM 44197</strain>
    </source>
</reference>
<sequence>MTRPAKPRERGARVPVPSPIDRWREAAAIRDEWLTEALSTRPADRSAAETAIGGLYSLVGREPPDFVWVDSPAAALNALPPDPPPRPNGDFLRTDPGGWPVALLLANLVSDLRAGLDARRRQPRRGWWQRPADDSAPEDLLADGEELPDVLQWAFRDPLRASVLDSLRNHIRAVLGNERGDLPWSGQHDAHWVAEFDVHRRLGMARYRGPDEAQLDLWATLARSCGWWWPYEEVCVVSERPAEIHAEPEPGRPDGEVRLHNPDGPALRYRDDWALYFWNGTRVPAWVVTDPDPARVAAEPNIEVRRCAIEKIGWEAYIERGGLRLLAAAPDPGNPGCELRLYEQPGTGPASFANILLAVNGSVERDGRRRRYGLNVPSFLDDPVAAAAWSYGLDAAQYATLVRRT</sequence>
<organism evidence="2 3">
    <name type="scientific">Actinomadura namibiensis</name>
    <dbReference type="NCBI Taxonomy" id="182080"/>
    <lineage>
        <taxon>Bacteria</taxon>
        <taxon>Bacillati</taxon>
        <taxon>Actinomycetota</taxon>
        <taxon>Actinomycetes</taxon>
        <taxon>Streptosporangiales</taxon>
        <taxon>Thermomonosporaceae</taxon>
        <taxon>Actinomadura</taxon>
    </lineage>
</organism>
<dbReference type="Proteomes" id="UP000572680">
    <property type="component" value="Unassembled WGS sequence"/>
</dbReference>
<comment type="caution">
    <text evidence="2">The sequence shown here is derived from an EMBL/GenBank/DDBJ whole genome shotgun (WGS) entry which is preliminary data.</text>
</comment>
<dbReference type="RefSeq" id="WP_182846356.1">
    <property type="nucleotide sequence ID" value="NZ_BAAALP010000062.1"/>
</dbReference>
<dbReference type="Pfam" id="PF20530">
    <property type="entry name" value="DUF6745"/>
    <property type="match status" value="1"/>
</dbReference>
<accession>A0A7W3LU24</accession>
<feature type="domain" description="DUF6745" evidence="1">
    <location>
        <begin position="186"/>
        <end position="400"/>
    </location>
</feature>
<protein>
    <recommendedName>
        <fullName evidence="1">DUF6745 domain-containing protein</fullName>
    </recommendedName>
</protein>
<evidence type="ECO:0000259" key="1">
    <source>
        <dbReference type="Pfam" id="PF20530"/>
    </source>
</evidence>
<proteinExistence type="predicted"/>
<dbReference type="AlphaFoldDB" id="A0A7W3LU24"/>
<dbReference type="InterPro" id="IPR046633">
    <property type="entry name" value="DUF6745"/>
</dbReference>
<dbReference type="EMBL" id="JACJIA010000008">
    <property type="protein sequence ID" value="MBA8954264.1"/>
    <property type="molecule type" value="Genomic_DNA"/>
</dbReference>
<keyword evidence="3" id="KW-1185">Reference proteome</keyword>
<gene>
    <name evidence="2" type="ORF">HNR61_005918</name>
</gene>